<name>A0A0P1GFP0_9RHOB</name>
<reference evidence="1 3" key="1">
    <citation type="submission" date="2015-09" db="EMBL/GenBank/DDBJ databases">
        <authorList>
            <person name="Rodrigo-Torres L."/>
            <person name="Arahal D.R."/>
        </authorList>
    </citation>
    <scope>NUCLEOTIDE SEQUENCE [LARGE SCALE GENOMIC DNA]</scope>
    <source>
        <strain evidence="1 3">CECT 5118</strain>
    </source>
</reference>
<keyword evidence="3" id="KW-1185">Reference proteome</keyword>
<protein>
    <recommendedName>
        <fullName evidence="5">TIGR02453 family protein</fullName>
    </recommendedName>
</protein>
<gene>
    <name evidence="1" type="ORF">TL5118_00154</name>
    <name evidence="2" type="ORF">TL5120_03316</name>
</gene>
<sequence>MPAPQPFDALIPDARAFLSELNANNTREWFLDK</sequence>
<dbReference type="EMBL" id="CYSB01000004">
    <property type="protein sequence ID" value="CUH62732.1"/>
    <property type="molecule type" value="Genomic_DNA"/>
</dbReference>
<evidence type="ECO:0000313" key="4">
    <source>
        <dbReference type="Proteomes" id="UP000051887"/>
    </source>
</evidence>
<evidence type="ECO:0008006" key="5">
    <source>
        <dbReference type="Google" id="ProtNLM"/>
    </source>
</evidence>
<reference evidence="2 4" key="2">
    <citation type="submission" date="2015-09" db="EMBL/GenBank/DDBJ databases">
        <authorList>
            <consortium name="Swine Surveillance"/>
        </authorList>
    </citation>
    <scope>NUCLEOTIDE SEQUENCE [LARGE SCALE GENOMIC DNA]</scope>
    <source>
        <strain evidence="2 4">5120</strain>
    </source>
</reference>
<dbReference type="AlphaFoldDB" id="A0A0P1GFP0"/>
<dbReference type="Proteomes" id="UP000051887">
    <property type="component" value="Unassembled WGS sequence"/>
</dbReference>
<accession>A0A0P1GFP0</accession>
<dbReference type="EMBL" id="CYSC01000041">
    <property type="protein sequence ID" value="CUH73506.1"/>
    <property type="molecule type" value="Genomic_DNA"/>
</dbReference>
<evidence type="ECO:0000313" key="2">
    <source>
        <dbReference type="EMBL" id="CUH73506.1"/>
    </source>
</evidence>
<evidence type="ECO:0000313" key="1">
    <source>
        <dbReference type="EMBL" id="CUH62732.1"/>
    </source>
</evidence>
<evidence type="ECO:0000313" key="3">
    <source>
        <dbReference type="Proteomes" id="UP000051086"/>
    </source>
</evidence>
<organism evidence="2 4">
    <name type="scientific">Thalassovita autumnalis</name>
    <dbReference type="NCBI Taxonomy" id="2072972"/>
    <lineage>
        <taxon>Bacteria</taxon>
        <taxon>Pseudomonadati</taxon>
        <taxon>Pseudomonadota</taxon>
        <taxon>Alphaproteobacteria</taxon>
        <taxon>Rhodobacterales</taxon>
        <taxon>Roseobacteraceae</taxon>
        <taxon>Thalassovita</taxon>
    </lineage>
</organism>
<dbReference type="Proteomes" id="UP000051086">
    <property type="component" value="Unassembled WGS sequence"/>
</dbReference>
<proteinExistence type="predicted"/>